<dbReference type="GO" id="GO:0016020">
    <property type="term" value="C:membrane"/>
    <property type="evidence" value="ECO:0007669"/>
    <property type="project" value="TreeGrafter"/>
</dbReference>
<evidence type="ECO:0000259" key="10">
    <source>
        <dbReference type="Pfam" id="PF14783"/>
    </source>
</evidence>
<dbReference type="InterPro" id="IPR029429">
    <property type="entry name" value="BBS2_Mid"/>
</dbReference>
<evidence type="ECO:0000256" key="5">
    <source>
        <dbReference type="ARBA" id="ARBA00023212"/>
    </source>
</evidence>
<dbReference type="Pfam" id="PF23351">
    <property type="entry name" value="BBS2_CtH"/>
    <property type="match status" value="1"/>
</dbReference>
<feature type="domain" description="BBS2 hairpin" evidence="13">
    <location>
        <begin position="632"/>
        <end position="729"/>
    </location>
</feature>
<dbReference type="InterPro" id="IPR055380">
    <property type="entry name" value="BBS2_hp_dom"/>
</dbReference>
<evidence type="ECO:0000256" key="6">
    <source>
        <dbReference type="ARBA" id="ARBA00023273"/>
    </source>
</evidence>
<keyword evidence="6" id="KW-0966">Cell projection</keyword>
<keyword evidence="4" id="KW-0969">Cilium</keyword>
<dbReference type="FunFam" id="2.130.10.10:FF:000967">
    <property type="entry name" value="Bardet-Biedl syndrome 2 protein homolog"/>
    <property type="match status" value="1"/>
</dbReference>
<keyword evidence="5" id="KW-0206">Cytoskeleton</keyword>
<evidence type="ECO:0000313" key="14">
    <source>
        <dbReference type="EMBL" id="CAH1786241.1"/>
    </source>
</evidence>
<dbReference type="Pfam" id="PF23353">
    <property type="entry name" value="BBS2_hp"/>
    <property type="match status" value="1"/>
</dbReference>
<dbReference type="AlphaFoldDB" id="A0A8S4P123"/>
<evidence type="ECO:0008006" key="16">
    <source>
        <dbReference type="Google" id="ProtNLM"/>
    </source>
</evidence>
<dbReference type="PANTHER" id="PTHR32465">
    <property type="entry name" value="BARDET-BIEDL SYNDROME 2 PROTEIN"/>
    <property type="match status" value="1"/>
</dbReference>
<dbReference type="SUPFAM" id="SSF50978">
    <property type="entry name" value="WD40 repeat-like"/>
    <property type="match status" value="1"/>
</dbReference>
<evidence type="ECO:0000313" key="15">
    <source>
        <dbReference type="Proteomes" id="UP000749559"/>
    </source>
</evidence>
<dbReference type="InterPro" id="IPR055381">
    <property type="entry name" value="BBS2_CtH_dom"/>
</dbReference>
<feature type="domain" description="BBS2 GAE" evidence="9">
    <location>
        <begin position="444"/>
        <end position="528"/>
    </location>
</feature>
<dbReference type="InterPro" id="IPR036322">
    <property type="entry name" value="WD40_repeat_dom_sf"/>
</dbReference>
<sequence length="764" mass="84895">MNNYLVDISQPIQRLHKWPIRNRSSQESHYSARSSWLVPLSRTCLNMLVPIFTLRLNHKINPRQVTVGKYDGSHPCLTCATTAGKVFIHNPHTRAQTGGRLAGTTDNDITLLNINQSVSAVSSGKLDVNSENDLLAVGTQTNVLAYDVNKNSDVFYKDTPDGANSIVLGTLGSIDSPLAIVGGNCSIMGYDIEGEDKFWTVTGDNVCSLALVDFNGDGKDELIVGSEDFDIRVFEEDIIMSEMTETEAITSLCPMQGSRFGYALANGTVGVYDKTARYWRIKSKNHAVTIHSFDLDSDGVPELITGWSNGKIDARSDRTGEVVFKDNFSTAVAGIVEGDYRMDGNQHLICCSIEGEIRGYQAARPEMKGNLMDNNIEQDTIRELSQRKQNLLLELKNYEENVKAAHSNRPSGLGDLDSQQMGIIPANTQLQTTLCVNPGTEKKPPHVELTISTTNDCQIRSVLIFAEGIFEGESHVVHPPQSSLSSEIKVPIIPPKDVPVDLHIKAFVGYKNSSQYHVFELTRQLPRFSMYALYHVEAPKPISMVSFHINDRINRVLMWINQNFLLQEDYTADGDLNITFMSLRGAGSLILQMNQNGQVNILTDDMDIAGDVIQALCVFLNIEDLQVQADFPAIMEALKITLLKVDEIHTVRQKLTAEMADHSNLIRSLVVRAEDARIMSDMKNMRKGYMELYDLNRDLINGYKIRSNNHTELLACLKMVNQTIQKSGNLRVGKPKTQAIAECRTAFKANNIAGLFKIIKTGSS</sequence>
<organism evidence="14 15">
    <name type="scientific">Owenia fusiformis</name>
    <name type="common">Polychaete worm</name>
    <dbReference type="NCBI Taxonomy" id="6347"/>
    <lineage>
        <taxon>Eukaryota</taxon>
        <taxon>Metazoa</taxon>
        <taxon>Spiralia</taxon>
        <taxon>Lophotrochozoa</taxon>
        <taxon>Annelida</taxon>
        <taxon>Polychaeta</taxon>
        <taxon>Sedentaria</taxon>
        <taxon>Canalipalpata</taxon>
        <taxon>Sabellida</taxon>
        <taxon>Oweniida</taxon>
        <taxon>Oweniidae</taxon>
        <taxon>Owenia</taxon>
    </lineage>
</organism>
<proteinExistence type="predicted"/>
<accession>A0A8S4P123</accession>
<keyword evidence="15" id="KW-1185">Reference proteome</keyword>
<evidence type="ECO:0000259" key="8">
    <source>
        <dbReference type="Pfam" id="PF14781"/>
    </source>
</evidence>
<keyword evidence="7" id="KW-0175">Coiled coil</keyword>
<dbReference type="InterPro" id="IPR055379">
    <property type="entry name" value="BBS2_pf_dom"/>
</dbReference>
<dbReference type="GO" id="GO:0036064">
    <property type="term" value="C:ciliary basal body"/>
    <property type="evidence" value="ECO:0007669"/>
    <property type="project" value="TreeGrafter"/>
</dbReference>
<feature type="domain" description="BBS2 C-terminal helix bundle" evidence="12">
    <location>
        <begin position="734"/>
        <end position="760"/>
    </location>
</feature>
<dbReference type="GO" id="GO:1905515">
    <property type="term" value="P:non-motile cilium assembly"/>
    <property type="evidence" value="ECO:0007669"/>
    <property type="project" value="InterPro"/>
</dbReference>
<evidence type="ECO:0000256" key="7">
    <source>
        <dbReference type="SAM" id="Coils"/>
    </source>
</evidence>
<evidence type="ECO:0000259" key="11">
    <source>
        <dbReference type="Pfam" id="PF23350"/>
    </source>
</evidence>
<comment type="subcellular location">
    <subcellularLocation>
        <location evidence="1">Cell projection</location>
        <location evidence="1">Cilium</location>
    </subcellularLocation>
    <subcellularLocation>
        <location evidence="2">Cytoplasm</location>
        <location evidence="2">Cytoskeleton</location>
    </subcellularLocation>
</comment>
<evidence type="ECO:0000256" key="4">
    <source>
        <dbReference type="ARBA" id="ARBA00023069"/>
    </source>
</evidence>
<feature type="coiled-coil region" evidence="7">
    <location>
        <begin position="374"/>
        <end position="408"/>
    </location>
</feature>
<evidence type="ECO:0000256" key="1">
    <source>
        <dbReference type="ARBA" id="ARBA00004138"/>
    </source>
</evidence>
<dbReference type="InterPro" id="IPR029430">
    <property type="entry name" value="BBS2_N"/>
</dbReference>
<dbReference type="EMBL" id="CAIIXF020000006">
    <property type="protein sequence ID" value="CAH1786241.1"/>
    <property type="molecule type" value="Genomic_DNA"/>
</dbReference>
<gene>
    <name evidence="14" type="ORF">OFUS_LOCUS12171</name>
</gene>
<evidence type="ECO:0000256" key="3">
    <source>
        <dbReference type="ARBA" id="ARBA00022490"/>
    </source>
</evidence>
<dbReference type="OrthoDB" id="2120021at2759"/>
<evidence type="ECO:0000259" key="13">
    <source>
        <dbReference type="Pfam" id="PF23353"/>
    </source>
</evidence>
<evidence type="ECO:0000259" key="9">
    <source>
        <dbReference type="Pfam" id="PF14782"/>
    </source>
</evidence>
<dbReference type="Gene3D" id="2.130.10.10">
    <property type="entry name" value="YVTN repeat-like/Quinoprotein amine dehydrogenase"/>
    <property type="match status" value="1"/>
</dbReference>
<evidence type="ECO:0000256" key="2">
    <source>
        <dbReference type="ARBA" id="ARBA00004245"/>
    </source>
</evidence>
<dbReference type="Pfam" id="PF23350">
    <property type="entry name" value="BBS2_pf"/>
    <property type="match status" value="1"/>
</dbReference>
<dbReference type="Pfam" id="PF14781">
    <property type="entry name" value="BBS2_N"/>
    <property type="match status" value="1"/>
</dbReference>
<feature type="domain" description="BBS2 platform" evidence="11">
    <location>
        <begin position="536"/>
        <end position="620"/>
    </location>
</feature>
<dbReference type="PIRSF" id="PIRSF013684">
    <property type="entry name" value="BBS2"/>
    <property type="match status" value="1"/>
</dbReference>
<feature type="domain" description="Ciliary BBSome complex subunit 2 N-terminal" evidence="8">
    <location>
        <begin position="66"/>
        <end position="169"/>
    </location>
</feature>
<comment type="caution">
    <text evidence="14">The sequence shown here is derived from an EMBL/GenBank/DDBJ whole genome shotgun (WGS) entry which is preliminary data.</text>
</comment>
<dbReference type="GO" id="GO:0043005">
    <property type="term" value="C:neuron projection"/>
    <property type="evidence" value="ECO:0007669"/>
    <property type="project" value="TreeGrafter"/>
</dbReference>
<dbReference type="GO" id="GO:0034464">
    <property type="term" value="C:BBSome"/>
    <property type="evidence" value="ECO:0007669"/>
    <property type="project" value="InterPro"/>
</dbReference>
<evidence type="ECO:0000259" key="12">
    <source>
        <dbReference type="Pfam" id="PF23351"/>
    </source>
</evidence>
<dbReference type="InterPro" id="IPR015943">
    <property type="entry name" value="WD40/YVTN_repeat-like_dom_sf"/>
</dbReference>
<protein>
    <recommendedName>
        <fullName evidence="16">Bardet-Biedl syndrome 2 protein homolog</fullName>
    </recommendedName>
</protein>
<dbReference type="Pfam" id="PF14783">
    <property type="entry name" value="BBS2_Mid"/>
    <property type="match status" value="1"/>
</dbReference>
<dbReference type="PANTHER" id="PTHR32465:SF0">
    <property type="entry name" value="BARDET-BIEDL SYNDROME 2 PROTEIN"/>
    <property type="match status" value="1"/>
</dbReference>
<dbReference type="InterPro" id="IPR016616">
    <property type="entry name" value="Bardet-Biedl_syndrome_2_prot"/>
</dbReference>
<feature type="domain" description="Ciliary BBSome complex subunit 2 middle region" evidence="10">
    <location>
        <begin position="208"/>
        <end position="315"/>
    </location>
</feature>
<dbReference type="GO" id="GO:0031514">
    <property type="term" value="C:motile cilium"/>
    <property type="evidence" value="ECO:0007669"/>
    <property type="project" value="TreeGrafter"/>
</dbReference>
<reference evidence="14" key="1">
    <citation type="submission" date="2022-03" db="EMBL/GenBank/DDBJ databases">
        <authorList>
            <person name="Martin C."/>
        </authorList>
    </citation>
    <scope>NUCLEOTIDE SEQUENCE</scope>
</reference>
<dbReference type="Proteomes" id="UP000749559">
    <property type="component" value="Unassembled WGS sequence"/>
</dbReference>
<name>A0A8S4P123_OWEFU</name>
<dbReference type="InterPro" id="IPR029333">
    <property type="entry name" value="BBS2_GAE_dom"/>
</dbReference>
<keyword evidence="3" id="KW-0963">Cytoplasm</keyword>
<dbReference type="Pfam" id="PF14782">
    <property type="entry name" value="BBS2_GAE"/>
    <property type="match status" value="1"/>
</dbReference>